<dbReference type="SMART" id="SM00032">
    <property type="entry name" value="CCP"/>
    <property type="match status" value="1"/>
</dbReference>
<reference evidence="10" key="1">
    <citation type="submission" date="2025-08" db="UniProtKB">
        <authorList>
            <consortium name="RefSeq"/>
        </authorList>
    </citation>
    <scope>IDENTIFICATION</scope>
    <source>
        <tissue evidence="10">Blood</tissue>
    </source>
</reference>
<dbReference type="PROSITE" id="PS50923">
    <property type="entry name" value="SUSHI"/>
    <property type="match status" value="1"/>
</dbReference>
<dbReference type="GO" id="GO:0007219">
    <property type="term" value="P:Notch signaling pathway"/>
    <property type="evidence" value="ECO:0007669"/>
    <property type="project" value="TreeGrafter"/>
</dbReference>
<dbReference type="FunFam" id="3.10.100.10:FF:000058">
    <property type="entry name" value="Sushi domain-containing protein 5"/>
    <property type="match status" value="1"/>
</dbReference>
<feature type="region of interest" description="Disordered" evidence="5">
    <location>
        <begin position="307"/>
        <end position="345"/>
    </location>
</feature>
<comment type="caution">
    <text evidence="4">Lacks conserved residue(s) required for the propagation of feature annotation.</text>
</comment>
<dbReference type="CTD" id="26032"/>
<dbReference type="Proteomes" id="UP001190640">
    <property type="component" value="Chromosome 11"/>
</dbReference>
<dbReference type="GO" id="GO:0007155">
    <property type="term" value="P:cell adhesion"/>
    <property type="evidence" value="ECO:0007669"/>
    <property type="project" value="InterPro"/>
</dbReference>
<dbReference type="FunFam" id="2.10.70.10:FF:000050">
    <property type="entry name" value="sushi domain-containing protein 5"/>
    <property type="match status" value="1"/>
</dbReference>
<dbReference type="InterPro" id="IPR053298">
    <property type="entry name" value="Sushi_domain_protein"/>
</dbReference>
<evidence type="ECO:0000256" key="3">
    <source>
        <dbReference type="ARBA" id="ARBA00023157"/>
    </source>
</evidence>
<dbReference type="Pfam" id="PF00084">
    <property type="entry name" value="Sushi"/>
    <property type="match status" value="1"/>
</dbReference>
<keyword evidence="2" id="KW-0732">Signal</keyword>
<dbReference type="SMART" id="SM00445">
    <property type="entry name" value="LINK"/>
    <property type="match status" value="1"/>
</dbReference>
<evidence type="ECO:0000256" key="5">
    <source>
        <dbReference type="SAM" id="MobiDB-lite"/>
    </source>
</evidence>
<keyword evidence="9" id="KW-1185">Reference proteome</keyword>
<evidence type="ECO:0000256" key="4">
    <source>
        <dbReference type="PROSITE-ProRule" id="PRU00302"/>
    </source>
</evidence>
<feature type="compositionally biased region" description="Polar residues" evidence="5">
    <location>
        <begin position="331"/>
        <end position="345"/>
    </location>
</feature>
<evidence type="ECO:0000259" key="8">
    <source>
        <dbReference type="PROSITE" id="PS50963"/>
    </source>
</evidence>
<feature type="compositionally biased region" description="Basic and acidic residues" evidence="5">
    <location>
        <begin position="219"/>
        <end position="236"/>
    </location>
</feature>
<organism evidence="9 10">
    <name type="scientific">Eublepharis macularius</name>
    <name type="common">Leopard gecko</name>
    <name type="synonym">Cyrtodactylus macularius</name>
    <dbReference type="NCBI Taxonomy" id="481883"/>
    <lineage>
        <taxon>Eukaryota</taxon>
        <taxon>Metazoa</taxon>
        <taxon>Chordata</taxon>
        <taxon>Craniata</taxon>
        <taxon>Vertebrata</taxon>
        <taxon>Euteleostomi</taxon>
        <taxon>Lepidosauria</taxon>
        <taxon>Squamata</taxon>
        <taxon>Bifurcata</taxon>
        <taxon>Gekkota</taxon>
        <taxon>Eublepharidae</taxon>
        <taxon>Eublepharinae</taxon>
        <taxon>Eublepharis</taxon>
    </lineage>
</organism>
<proteinExistence type="predicted"/>
<dbReference type="InterPro" id="IPR016187">
    <property type="entry name" value="CTDL_fold"/>
</dbReference>
<dbReference type="RefSeq" id="XP_054847954.1">
    <property type="nucleotide sequence ID" value="XM_054991979.1"/>
</dbReference>
<dbReference type="SUPFAM" id="SSF57535">
    <property type="entry name" value="Complement control module/SCR domain"/>
    <property type="match status" value="1"/>
</dbReference>
<keyword evidence="1 4" id="KW-0768">Sushi</keyword>
<keyword evidence="6" id="KW-0472">Membrane</keyword>
<dbReference type="PANTHER" id="PTHR32493:SF0">
    <property type="entry name" value="SUSHI DOMAIN-CONTAINING PROTEIN 5"/>
    <property type="match status" value="1"/>
</dbReference>
<evidence type="ECO:0000256" key="2">
    <source>
        <dbReference type="ARBA" id="ARBA00022729"/>
    </source>
</evidence>
<keyword evidence="6" id="KW-0812">Transmembrane</keyword>
<dbReference type="InterPro" id="IPR016186">
    <property type="entry name" value="C-type_lectin-like/link_sf"/>
</dbReference>
<dbReference type="GeneID" id="129337954"/>
<feature type="region of interest" description="Disordered" evidence="5">
    <location>
        <begin position="217"/>
        <end position="238"/>
    </location>
</feature>
<dbReference type="InterPro" id="IPR000436">
    <property type="entry name" value="Sushi_SCR_CCP_dom"/>
</dbReference>
<keyword evidence="6" id="KW-1133">Transmembrane helix</keyword>
<dbReference type="Gene3D" id="2.10.70.10">
    <property type="entry name" value="Complement Module, domain 1"/>
    <property type="match status" value="1"/>
</dbReference>
<sequence length="548" mass="59172">MDLACKKSLVTLIQCTGFAFFSLHIVSVEADGKLFALGPRNDSQSLDLAMAQQACASAGAHLASAEELRRAIWYCSFAVCTRGWLADGTIGTTVCNRTGSKPQSVKVIDVQIEADPSPSGRYDALCVKDKGRPCGDPPSFPHTVLHGHTGFEMGDELHYVCAQGYVMSNKDTAFTLLCHTCGEWFGQVQACVKDETEGHIDYEDNFPDDLSMPIEEHEENNAKETEDKDPKPEKTIADGTKVQLADGDNHIGLKTIYNEQGTKMIYDDDDFHIGPILVNNGTGTTKSIVSNTDESWLDGYPVTQEAVEEGEAEDEGDKIDSSMGMEDDISSDQSNHVGNGKAGSSSLEKDFIPIGAVPSLTHDADGIKGISVTLTSASAPENVSISNGSEEIIRYVPTTLMGFVTQELASVTTVTTLNLATLETSTVPSLIDRIPSPEEEGRTTFPTQAVTNGITEPSADDLIEREILTDGLGGELLTTFEPCVGGECSSSDKGAMIAIVVTVLCLLLLVAIFAVWCFRKRQQKTSVYKLNGKDHTGYRLQQIEMQKV</sequence>
<dbReference type="CDD" id="cd00033">
    <property type="entry name" value="CCP"/>
    <property type="match status" value="1"/>
</dbReference>
<feature type="compositionally biased region" description="Acidic residues" evidence="5">
    <location>
        <begin position="307"/>
        <end position="317"/>
    </location>
</feature>
<dbReference type="PROSITE" id="PS50963">
    <property type="entry name" value="LINK_2"/>
    <property type="match status" value="1"/>
</dbReference>
<dbReference type="InterPro" id="IPR000538">
    <property type="entry name" value="Link_dom"/>
</dbReference>
<evidence type="ECO:0000256" key="6">
    <source>
        <dbReference type="SAM" id="Phobius"/>
    </source>
</evidence>
<evidence type="ECO:0000313" key="10">
    <source>
        <dbReference type="RefSeq" id="XP_054847954.1"/>
    </source>
</evidence>
<evidence type="ECO:0000313" key="9">
    <source>
        <dbReference type="Proteomes" id="UP001190640"/>
    </source>
</evidence>
<feature type="domain" description="Sushi" evidence="7">
    <location>
        <begin position="132"/>
        <end position="193"/>
    </location>
</feature>
<gene>
    <name evidence="10" type="primary">SUSD5</name>
</gene>
<dbReference type="SUPFAM" id="SSF56436">
    <property type="entry name" value="C-type lectin-like"/>
    <property type="match status" value="1"/>
</dbReference>
<feature type="transmembrane region" description="Helical" evidence="6">
    <location>
        <begin position="495"/>
        <end position="518"/>
    </location>
</feature>
<feature type="domain" description="Link" evidence="8">
    <location>
        <begin position="33"/>
        <end position="128"/>
    </location>
</feature>
<protein>
    <submittedName>
        <fullName evidence="10">Sushi domain-containing protein 5</fullName>
    </submittedName>
</protein>
<evidence type="ECO:0000259" key="7">
    <source>
        <dbReference type="PROSITE" id="PS50923"/>
    </source>
</evidence>
<dbReference type="Gene3D" id="3.10.100.10">
    <property type="entry name" value="Mannose-Binding Protein A, subunit A"/>
    <property type="match status" value="1"/>
</dbReference>
<dbReference type="Pfam" id="PF00193">
    <property type="entry name" value="Xlink"/>
    <property type="match status" value="1"/>
</dbReference>
<dbReference type="GO" id="GO:0005540">
    <property type="term" value="F:hyaluronic acid binding"/>
    <property type="evidence" value="ECO:0007669"/>
    <property type="project" value="InterPro"/>
</dbReference>
<keyword evidence="3" id="KW-1015">Disulfide bond</keyword>
<dbReference type="KEGG" id="emc:129337954"/>
<dbReference type="PANTHER" id="PTHR32493">
    <property type="entry name" value="SUSHI DOMAIN-CONTAINING PROTEIN 5"/>
    <property type="match status" value="1"/>
</dbReference>
<name>A0AA97LA87_EUBMA</name>
<dbReference type="InterPro" id="IPR035976">
    <property type="entry name" value="Sushi/SCR/CCP_sf"/>
</dbReference>
<accession>A0AA97LA87</accession>
<evidence type="ECO:0000256" key="1">
    <source>
        <dbReference type="ARBA" id="ARBA00022659"/>
    </source>
</evidence>
<dbReference type="AlphaFoldDB" id="A0AA97LA87"/>